<feature type="region of interest" description="Disordered" evidence="1">
    <location>
        <begin position="1"/>
        <end position="22"/>
    </location>
</feature>
<comment type="caution">
    <text evidence="2">The sequence shown here is derived from an EMBL/GenBank/DDBJ whole genome shotgun (WGS) entry which is preliminary data.</text>
</comment>
<name>A0A9Q3GBV0_9BASI</name>
<protein>
    <submittedName>
        <fullName evidence="2">Uncharacterized protein</fullName>
    </submittedName>
</protein>
<sequence>MQKLPVALSSPPPSFLPSHQNPRTFSSAYDRFMQRTYRVGDQAIHLHHDGSSFAKWVSGLNRVLCFALNSELSVDNSHSLLKNFSPQENRAMSYFIDATLPLDFALCIGAAPSQTTAKEFFSTIRVRLCPGHCFQKIKVVFHLLDMLVEYGSGPPKRNSTVILTLLQTFTIFKKLGVKANELEGLPAQLACHTPPTIDHAAFNQLVKAAILAKGNEKQLSKFVGQVILNTPQWDKKPTQHSFTFIYCVSDLPGSPPSFFPTSLTSFLQASGVNK</sequence>
<evidence type="ECO:0000313" key="3">
    <source>
        <dbReference type="Proteomes" id="UP000765509"/>
    </source>
</evidence>
<dbReference type="OrthoDB" id="2505547at2759"/>
<organism evidence="2 3">
    <name type="scientific">Austropuccinia psidii MF-1</name>
    <dbReference type="NCBI Taxonomy" id="1389203"/>
    <lineage>
        <taxon>Eukaryota</taxon>
        <taxon>Fungi</taxon>
        <taxon>Dikarya</taxon>
        <taxon>Basidiomycota</taxon>
        <taxon>Pucciniomycotina</taxon>
        <taxon>Pucciniomycetes</taxon>
        <taxon>Pucciniales</taxon>
        <taxon>Sphaerophragmiaceae</taxon>
        <taxon>Austropuccinia</taxon>
    </lineage>
</organism>
<dbReference type="Proteomes" id="UP000765509">
    <property type="component" value="Unassembled WGS sequence"/>
</dbReference>
<evidence type="ECO:0000256" key="1">
    <source>
        <dbReference type="SAM" id="MobiDB-lite"/>
    </source>
</evidence>
<reference evidence="2" key="1">
    <citation type="submission" date="2021-03" db="EMBL/GenBank/DDBJ databases">
        <title>Draft genome sequence of rust myrtle Austropuccinia psidii MF-1, a brazilian biotype.</title>
        <authorList>
            <person name="Quecine M.C."/>
            <person name="Pachon D.M.R."/>
            <person name="Bonatelli M.L."/>
            <person name="Correr F.H."/>
            <person name="Franceschini L.M."/>
            <person name="Leite T.F."/>
            <person name="Margarido G.R.A."/>
            <person name="Almeida C.A."/>
            <person name="Ferrarezi J.A."/>
            <person name="Labate C.A."/>
        </authorList>
    </citation>
    <scope>NUCLEOTIDE SEQUENCE</scope>
    <source>
        <strain evidence="2">MF-1</strain>
    </source>
</reference>
<dbReference type="EMBL" id="AVOT02000097">
    <property type="protein sequence ID" value="MBW0461051.1"/>
    <property type="molecule type" value="Genomic_DNA"/>
</dbReference>
<dbReference type="AlphaFoldDB" id="A0A9Q3GBV0"/>
<evidence type="ECO:0000313" key="2">
    <source>
        <dbReference type="EMBL" id="MBW0461051.1"/>
    </source>
</evidence>
<proteinExistence type="predicted"/>
<gene>
    <name evidence="2" type="ORF">O181_000766</name>
</gene>
<accession>A0A9Q3GBV0</accession>
<keyword evidence="3" id="KW-1185">Reference proteome</keyword>